<protein>
    <submittedName>
        <fullName evidence="1">Uncharacterized protein</fullName>
    </submittedName>
</protein>
<dbReference type="Gene3D" id="2.30.30.100">
    <property type="match status" value="1"/>
</dbReference>
<name>A0A3B0J966_DROGU</name>
<sequence length="119" mass="13361">MNDKRKEQMPEAGPDNATLIFTNNANGVWKKESGVMSPPLRQLMFYLGHSLRVELIGDLSAFGFLVRVDFAANLMLQHCAVYRGLDEGMSIVKPRDLGYTEFKGTDIISVFLCPKNCPY</sequence>
<dbReference type="InterPro" id="IPR010920">
    <property type="entry name" value="LSM_dom_sf"/>
</dbReference>
<gene>
    <name evidence="1" type="ORF">DGUA_6G011090</name>
</gene>
<organism evidence="1 2">
    <name type="scientific">Drosophila guanche</name>
    <name type="common">Fruit fly</name>
    <dbReference type="NCBI Taxonomy" id="7266"/>
    <lineage>
        <taxon>Eukaryota</taxon>
        <taxon>Metazoa</taxon>
        <taxon>Ecdysozoa</taxon>
        <taxon>Arthropoda</taxon>
        <taxon>Hexapoda</taxon>
        <taxon>Insecta</taxon>
        <taxon>Pterygota</taxon>
        <taxon>Neoptera</taxon>
        <taxon>Endopterygota</taxon>
        <taxon>Diptera</taxon>
        <taxon>Brachycera</taxon>
        <taxon>Muscomorpha</taxon>
        <taxon>Ephydroidea</taxon>
        <taxon>Drosophilidae</taxon>
        <taxon>Drosophila</taxon>
        <taxon>Sophophora</taxon>
    </lineage>
</organism>
<evidence type="ECO:0000313" key="1">
    <source>
        <dbReference type="EMBL" id="SPP78445.1"/>
    </source>
</evidence>
<accession>A0A3B0J966</accession>
<dbReference type="CDD" id="cd00600">
    <property type="entry name" value="Sm_like"/>
    <property type="match status" value="1"/>
</dbReference>
<reference evidence="2" key="1">
    <citation type="submission" date="2018-01" db="EMBL/GenBank/DDBJ databases">
        <authorList>
            <person name="Alioto T."/>
            <person name="Alioto T."/>
        </authorList>
    </citation>
    <scope>NUCLEOTIDE SEQUENCE [LARGE SCALE GENOMIC DNA]</scope>
</reference>
<keyword evidence="2" id="KW-1185">Reference proteome</keyword>
<proteinExistence type="predicted"/>
<dbReference type="EMBL" id="OUUW01000003">
    <property type="protein sequence ID" value="SPP78445.1"/>
    <property type="molecule type" value="Genomic_DNA"/>
</dbReference>
<dbReference type="SUPFAM" id="SSF50182">
    <property type="entry name" value="Sm-like ribonucleoproteins"/>
    <property type="match status" value="1"/>
</dbReference>
<evidence type="ECO:0000313" key="2">
    <source>
        <dbReference type="Proteomes" id="UP000268350"/>
    </source>
</evidence>
<dbReference type="Proteomes" id="UP000268350">
    <property type="component" value="Unassembled WGS sequence"/>
</dbReference>
<dbReference type="AlphaFoldDB" id="A0A3B0J966"/>